<feature type="signal peptide" evidence="1">
    <location>
        <begin position="1"/>
        <end position="28"/>
    </location>
</feature>
<organism evidence="2">
    <name type="scientific">Amphimedon queenslandica</name>
    <name type="common">Sponge</name>
    <dbReference type="NCBI Taxonomy" id="400682"/>
    <lineage>
        <taxon>Eukaryota</taxon>
        <taxon>Metazoa</taxon>
        <taxon>Porifera</taxon>
        <taxon>Demospongiae</taxon>
        <taxon>Heteroscleromorpha</taxon>
        <taxon>Haplosclerida</taxon>
        <taxon>Niphatidae</taxon>
        <taxon>Amphimedon</taxon>
    </lineage>
</organism>
<dbReference type="AlphaFoldDB" id="A0A1X7TNT1"/>
<proteinExistence type="predicted"/>
<reference evidence="2" key="1">
    <citation type="submission" date="2017-05" db="UniProtKB">
        <authorList>
            <consortium name="EnsemblMetazoa"/>
        </authorList>
    </citation>
    <scope>IDENTIFICATION</scope>
</reference>
<name>A0A1X7TNT1_AMPQE</name>
<dbReference type="InParanoid" id="A0A1X7TNT1"/>
<protein>
    <submittedName>
        <fullName evidence="2">Uncharacterized protein</fullName>
    </submittedName>
</protein>
<evidence type="ECO:0000256" key="1">
    <source>
        <dbReference type="SAM" id="SignalP"/>
    </source>
</evidence>
<dbReference type="OrthoDB" id="5967625at2759"/>
<keyword evidence="1" id="KW-0732">Signal</keyword>
<dbReference type="EnsemblMetazoa" id="Aqu2.1.16637_001">
    <property type="protein sequence ID" value="Aqu2.1.16637_001"/>
    <property type="gene ID" value="Aqu2.1.16637"/>
</dbReference>
<evidence type="ECO:0000313" key="2">
    <source>
        <dbReference type="EnsemblMetazoa" id="Aqu2.1.16637_001"/>
    </source>
</evidence>
<feature type="chain" id="PRO_5012214403" evidence="1">
    <location>
        <begin position="29"/>
        <end position="105"/>
    </location>
</feature>
<accession>A0A1X7TNT1</accession>
<sequence length="105" mass="11793">MRTTRPGLHPTCVCLLLIMDMLLEFAGTKILIHALENTDLVSDFEDEIRNFESTATVSLQDTSSEYTLWKWSPKWDSLVAVACVYEIEDGDKSTVTPRPNVVSSV</sequence>